<evidence type="ECO:0000313" key="1">
    <source>
        <dbReference type="EMBL" id="MFD2545343.1"/>
    </source>
</evidence>
<comment type="caution">
    <text evidence="1">The sequence shown here is derived from an EMBL/GenBank/DDBJ whole genome shotgun (WGS) entry which is preliminary data.</text>
</comment>
<name>A0ABW5KB90_9FLAO</name>
<accession>A0ABW5KB90</accession>
<reference evidence="2" key="1">
    <citation type="journal article" date="2019" name="Int. J. Syst. Evol. Microbiol.">
        <title>The Global Catalogue of Microorganisms (GCM) 10K type strain sequencing project: providing services to taxonomists for standard genome sequencing and annotation.</title>
        <authorList>
            <consortium name="The Broad Institute Genomics Platform"/>
            <consortium name="The Broad Institute Genome Sequencing Center for Infectious Disease"/>
            <person name="Wu L."/>
            <person name="Ma J."/>
        </authorList>
    </citation>
    <scope>NUCLEOTIDE SEQUENCE [LARGE SCALE GENOMIC DNA]</scope>
    <source>
        <strain evidence="2">KCTC 52204</strain>
    </source>
</reference>
<gene>
    <name evidence="1" type="ORF">ACFSO8_07705</name>
</gene>
<proteinExistence type="predicted"/>
<evidence type="ECO:0000313" key="2">
    <source>
        <dbReference type="Proteomes" id="UP001597394"/>
    </source>
</evidence>
<evidence type="ECO:0008006" key="3">
    <source>
        <dbReference type="Google" id="ProtNLM"/>
    </source>
</evidence>
<dbReference type="Proteomes" id="UP001597394">
    <property type="component" value="Unassembled WGS sequence"/>
</dbReference>
<keyword evidence="2" id="KW-1185">Reference proteome</keyword>
<sequence length="165" mass="18758">MKNFFFLSVVAFFAFLSCRSDDVEVQQIDQIIQLYIDSAGQDMLNTNLKNGYTNIKMNDVYGITDSAPVSFNQKKDTDTINYIEYLAGAKRIAIDSTASNKIYESKIALSMTKKINDSVNYSINDTMVVQYNSSPQLFQVAKVWYNGELKFTKVQDQPNIVKIVK</sequence>
<dbReference type="EMBL" id="JBHULG010000002">
    <property type="protein sequence ID" value="MFD2545343.1"/>
    <property type="molecule type" value="Genomic_DNA"/>
</dbReference>
<dbReference type="RefSeq" id="WP_255929382.1">
    <property type="nucleotide sequence ID" value="NZ_JANFQP010000002.1"/>
</dbReference>
<protein>
    <recommendedName>
        <fullName evidence="3">DUF4251 domain-containing protein</fullName>
    </recommendedName>
</protein>
<organism evidence="1 2">
    <name type="scientific">Kaistella montana</name>
    <dbReference type="NCBI Taxonomy" id="1849733"/>
    <lineage>
        <taxon>Bacteria</taxon>
        <taxon>Pseudomonadati</taxon>
        <taxon>Bacteroidota</taxon>
        <taxon>Flavobacteriia</taxon>
        <taxon>Flavobacteriales</taxon>
        <taxon>Weeksellaceae</taxon>
        <taxon>Chryseobacterium group</taxon>
        <taxon>Kaistella</taxon>
    </lineage>
</organism>
<dbReference type="PROSITE" id="PS51257">
    <property type="entry name" value="PROKAR_LIPOPROTEIN"/>
    <property type="match status" value="1"/>
</dbReference>